<dbReference type="PANTHER" id="PTHR33710">
    <property type="entry name" value="BNAC02G09200D PROTEIN"/>
    <property type="match status" value="1"/>
</dbReference>
<dbReference type="PANTHER" id="PTHR33710:SF64">
    <property type="entry name" value="ENDONUCLEASE_EXONUCLEASE_PHOSPHATASE DOMAIN-CONTAINING PROTEIN"/>
    <property type="match status" value="1"/>
</dbReference>
<proteinExistence type="predicted"/>
<evidence type="ECO:0000313" key="3">
    <source>
        <dbReference type="Proteomes" id="UP001472677"/>
    </source>
</evidence>
<evidence type="ECO:0000313" key="2">
    <source>
        <dbReference type="EMBL" id="KAK8556465.1"/>
    </source>
</evidence>
<sequence length="401" mass="46312">MKVLSWNIRGLGSNLKVSALKKLLNSVRVDVAFIQESKKVFLSVGDVSKLWYDDVFDFRYSEAEGIFIPDGFPCLLANVYAPCIASEQKVLWQTILNLKNVKQGKWIIGGDFNAVRSRLERKGCKFKQVISDEFNSFIEASNLVDVPITGKKFTWYGPLNKRSRLDRILLDEGWSLSNQGFSVYALNRSVSDHIPLLLSKEIADFGPTPFKFINTWVHQNGFSDIVKSSFESSNYPSTSLMVRLIRVKRSLKTWNSSSNCNFDKKVMLLENRINFLEQLGDVNNLSVDLLEELKISKLEYWDVLRAKNDLWRQKSRLNWIKTGDANSKFFHKAVKFRKRKNMILGPNIGEAREADPNLLKEKIFEHFKHHFSCKKRTWIADHLQPKTQQSLLFFELANKAS</sequence>
<dbReference type="Proteomes" id="UP001472677">
    <property type="component" value="Unassembled WGS sequence"/>
</dbReference>
<dbReference type="Pfam" id="PF03372">
    <property type="entry name" value="Exo_endo_phos"/>
    <property type="match status" value="1"/>
</dbReference>
<name>A0ABR2EBR4_9ROSI</name>
<gene>
    <name evidence="2" type="ORF">V6N12_002867</name>
</gene>
<dbReference type="Gene3D" id="3.60.10.10">
    <property type="entry name" value="Endonuclease/exonuclease/phosphatase"/>
    <property type="match status" value="1"/>
</dbReference>
<keyword evidence="3" id="KW-1185">Reference proteome</keyword>
<accession>A0ABR2EBR4</accession>
<feature type="domain" description="Endonuclease/exonuclease/phosphatase" evidence="1">
    <location>
        <begin position="4"/>
        <end position="193"/>
    </location>
</feature>
<evidence type="ECO:0000259" key="1">
    <source>
        <dbReference type="Pfam" id="PF03372"/>
    </source>
</evidence>
<organism evidence="2 3">
    <name type="scientific">Hibiscus sabdariffa</name>
    <name type="common">roselle</name>
    <dbReference type="NCBI Taxonomy" id="183260"/>
    <lineage>
        <taxon>Eukaryota</taxon>
        <taxon>Viridiplantae</taxon>
        <taxon>Streptophyta</taxon>
        <taxon>Embryophyta</taxon>
        <taxon>Tracheophyta</taxon>
        <taxon>Spermatophyta</taxon>
        <taxon>Magnoliopsida</taxon>
        <taxon>eudicotyledons</taxon>
        <taxon>Gunneridae</taxon>
        <taxon>Pentapetalae</taxon>
        <taxon>rosids</taxon>
        <taxon>malvids</taxon>
        <taxon>Malvales</taxon>
        <taxon>Malvaceae</taxon>
        <taxon>Malvoideae</taxon>
        <taxon>Hibiscus</taxon>
    </lineage>
</organism>
<dbReference type="SUPFAM" id="SSF56219">
    <property type="entry name" value="DNase I-like"/>
    <property type="match status" value="1"/>
</dbReference>
<dbReference type="InterPro" id="IPR005135">
    <property type="entry name" value="Endo/exonuclease/phosphatase"/>
</dbReference>
<dbReference type="EMBL" id="JBBPBM010000017">
    <property type="protein sequence ID" value="KAK8556465.1"/>
    <property type="molecule type" value="Genomic_DNA"/>
</dbReference>
<comment type="caution">
    <text evidence="2">The sequence shown here is derived from an EMBL/GenBank/DDBJ whole genome shotgun (WGS) entry which is preliminary data.</text>
</comment>
<protein>
    <recommendedName>
        <fullName evidence="1">Endonuclease/exonuclease/phosphatase domain-containing protein</fullName>
    </recommendedName>
</protein>
<reference evidence="2 3" key="1">
    <citation type="journal article" date="2024" name="G3 (Bethesda)">
        <title>Genome assembly of Hibiscus sabdariffa L. provides insights into metabolisms of medicinal natural products.</title>
        <authorList>
            <person name="Kim T."/>
        </authorList>
    </citation>
    <scope>NUCLEOTIDE SEQUENCE [LARGE SCALE GENOMIC DNA]</scope>
    <source>
        <strain evidence="2">TK-2024</strain>
        <tissue evidence="2">Old leaves</tissue>
    </source>
</reference>
<dbReference type="InterPro" id="IPR036691">
    <property type="entry name" value="Endo/exonu/phosph_ase_sf"/>
</dbReference>